<dbReference type="InterPro" id="IPR018511">
    <property type="entry name" value="Hemolysin-typ_Ca-bd_CS"/>
</dbReference>
<evidence type="ECO:0000313" key="4">
    <source>
        <dbReference type="EMBL" id="UXH38737.1"/>
    </source>
</evidence>
<dbReference type="InterPro" id="IPR010221">
    <property type="entry name" value="VCBS_dom"/>
</dbReference>
<dbReference type="Pfam" id="PF00353">
    <property type="entry name" value="HemolysinCabind"/>
    <property type="match status" value="2"/>
</dbReference>
<keyword evidence="5" id="KW-1185">Reference proteome</keyword>
<dbReference type="SUPFAM" id="SSF51120">
    <property type="entry name" value="beta-Roll"/>
    <property type="match status" value="2"/>
</dbReference>
<feature type="compositionally biased region" description="Polar residues" evidence="2">
    <location>
        <begin position="1705"/>
        <end position="1718"/>
    </location>
</feature>
<dbReference type="Gene3D" id="2.150.10.10">
    <property type="entry name" value="Serralysin-like metalloprotease, C-terminal"/>
    <property type="match status" value="2"/>
</dbReference>
<dbReference type="NCBIfam" id="TIGR01965">
    <property type="entry name" value="VCBS_repeat"/>
    <property type="match status" value="9"/>
</dbReference>
<dbReference type="Pfam" id="PF17963">
    <property type="entry name" value="Big_9"/>
    <property type="match status" value="5"/>
</dbReference>
<dbReference type="RefSeq" id="WP_261743867.1">
    <property type="nucleotide sequence ID" value="NZ_CP104557.1"/>
</dbReference>
<dbReference type="PROSITE" id="PS00330">
    <property type="entry name" value="HEMOLYSIN_CALCIUM"/>
    <property type="match status" value="4"/>
</dbReference>
<evidence type="ECO:0000313" key="5">
    <source>
        <dbReference type="Proteomes" id="UP001064504"/>
    </source>
</evidence>
<evidence type="ECO:0000256" key="2">
    <source>
        <dbReference type="SAM" id="MobiDB-lite"/>
    </source>
</evidence>
<reference evidence="4" key="1">
    <citation type="submission" date="2022-09" db="EMBL/GenBank/DDBJ databases">
        <title>Complete genome sequence of Pseudomonas promysalinigenes strain RL-WG26, a newly isolated PGPR with the potential for plant salinity stress alleviation.</title>
        <authorList>
            <person name="Ren L."/>
            <person name="Wang G."/>
            <person name="Hu H."/>
        </authorList>
    </citation>
    <scope>NUCLEOTIDE SEQUENCE</scope>
    <source>
        <strain evidence="4">RL-WG26</strain>
    </source>
</reference>
<dbReference type="InterPro" id="IPR036465">
    <property type="entry name" value="vWFA_dom_sf"/>
</dbReference>
<evidence type="ECO:0000259" key="3">
    <source>
        <dbReference type="PROSITE" id="PS50234"/>
    </source>
</evidence>
<name>A0ABY6AIB4_9PSED</name>
<dbReference type="InterPro" id="IPR047777">
    <property type="entry name" value="LapA-like_RM"/>
</dbReference>
<accession>A0ABY6AIB4</accession>
<feature type="region of interest" description="Disordered" evidence="2">
    <location>
        <begin position="967"/>
        <end position="989"/>
    </location>
</feature>
<dbReference type="PRINTS" id="PR00313">
    <property type="entry name" value="CABNDNGRPT"/>
</dbReference>
<dbReference type="NCBIfam" id="NF033682">
    <property type="entry name" value="retention_LapA"/>
    <property type="match status" value="1"/>
</dbReference>
<gene>
    <name evidence="4" type="ORF">N5C08_17395</name>
</gene>
<dbReference type="Gene3D" id="3.40.50.410">
    <property type="entry name" value="von Willebrand factor, type A domain"/>
    <property type="match status" value="1"/>
</dbReference>
<dbReference type="EMBL" id="CP104557">
    <property type="protein sequence ID" value="UXH38737.1"/>
    <property type="molecule type" value="Genomic_DNA"/>
</dbReference>
<proteinExistence type="predicted"/>
<feature type="compositionally biased region" description="Polar residues" evidence="2">
    <location>
        <begin position="1217"/>
        <end position="1231"/>
    </location>
</feature>
<dbReference type="PROSITE" id="PS50234">
    <property type="entry name" value="VWFA"/>
    <property type="match status" value="1"/>
</dbReference>
<feature type="region of interest" description="Disordered" evidence="2">
    <location>
        <begin position="1210"/>
        <end position="1231"/>
    </location>
</feature>
<feature type="domain" description="VWFA" evidence="3">
    <location>
        <begin position="1817"/>
        <end position="2002"/>
    </location>
</feature>
<dbReference type="CDD" id="cd00198">
    <property type="entry name" value="vWFA"/>
    <property type="match status" value="1"/>
</dbReference>
<feature type="compositionally biased region" description="Polar residues" evidence="2">
    <location>
        <begin position="974"/>
        <end position="989"/>
    </location>
</feature>
<dbReference type="Proteomes" id="UP001064504">
    <property type="component" value="Chromosome"/>
</dbReference>
<protein>
    <submittedName>
        <fullName evidence="4">Retention module-containing protein</fullName>
    </submittedName>
</protein>
<dbReference type="NCBIfam" id="TIGR03661">
    <property type="entry name" value="T1SS_VCA0849"/>
    <property type="match status" value="1"/>
</dbReference>
<evidence type="ECO:0000256" key="1">
    <source>
        <dbReference type="ARBA" id="ARBA00022837"/>
    </source>
</evidence>
<dbReference type="SMART" id="SM00327">
    <property type="entry name" value="VWA"/>
    <property type="match status" value="1"/>
</dbReference>
<keyword evidence="1" id="KW-0106">Calcium</keyword>
<dbReference type="InterPro" id="IPR001343">
    <property type="entry name" value="Hemolysn_Ca-bd"/>
</dbReference>
<dbReference type="SUPFAM" id="SSF53300">
    <property type="entry name" value="vWA-like"/>
    <property type="match status" value="1"/>
</dbReference>
<sequence>MAKLVGVVSKVVGQVFAVDTDGSRRALIEGDRLFAGEQLETGSVGAVAVRLQSGAELTLGRDSSLQMTTDLLARRAPDVQTHDVTPSDAQLSDVERIQRAIAAGDDPTQSAEATAAGASNGGAPGALGGGHSFVMLSEVAARVAPEVGFPTAGFNGLPELANREVGGLDPSNGSALSAPPSVDAGPNPAVPSSPTVDQNHPVTLLGLDIAPAELSLFEANLPLGSASNTAALTQQGSFTVTAQDGVFNLSVGGINVVAGGVVTGIGQSITTGLGNILTVTGYNPSTGQVSYSYTLTESGQHLESDGAKSLTEQFSVQVTDRDGDVAQGTLNVIIHDDAPKAFDDSNAVTATEQQMELTGNVLTNDVQGADRVAGGPVIAGTFTGIYGTLVLAADGSYTYTLNPDAQGFKNLGGGGSGVENFSYTIKDADGDTSTATLTLNVNNLDDPVTLDGLDVQSGELTVYEKNLSDGSAPDANALTQQGTFKVTAADGLQSLTVGGIAVVTAGVAAGFPQTVTTPEGNTLTVTGYDSATGTVSYRYTLTGNESHPDGAGSNSIGEHFEVVAKDIDGSTATGSLDVNIVDDVPKAVDDSNAVTATEQQMELTGNVLTNDVQGADRVAGGPVIAGTFTGTYGTLVLAADGSYTYTLNPNAPGFKNLGGGGSGVENFSYTIKDADGDTSTATLTLNVNNLDDPVTLNGLDVQSGELTVYEKNLSDGSAPDANALTQQGTFKVTAADGLQSLTVGGIAVVTAGVAAGFPQTVTTPEGNTLTVTGYDSATGTVSYRYTLTGNESHPDGAGSNSIGEHFEVVAKDIDGSTATGSLDVTIVDDVPQAHSDYTSVYKGDEVRGNVLYNDVVGADVRSDGNYVVGVRAGSDTSTSAIGQLNTQVNGQYGYLTIDEQGNAIYHSNPDVVSARDAVDTFVYTIRDADGDESTTTITINVHNSLMACADRDVTVYENALDLNKDGNDLAAGSVTGSDPDSTRETATGTLVGSASGGVGALTYSLVSDATGQYGQLHLNADGTYTYTLTSPADSPTHANDGANTVTETFTYQVKDSVGNSTTSTIVITIVDDVPQAHSDYTSVYKGDEVRGNVLYNDVVGADVRSDGNYVVGVRAGSDTSTSAIGQLNTQVNGQYGYLTIDEQGNAVYHSNPDVVSARDAVDTFVYTIRDADGDESTTTITINVHNSLMACADRDVTVYENALDLNKDGNDLAAGSVTGSDPDSTRETATGTLVGSASGGVGALTYSLVSDATGQYGQLHLNADGTYTYTLTSPADSPTHANDGANTVTETFTYQVKDSVGNSTTSTIVITIVDDVPQAHSDYTSVYKGDEVRGNVLYNDVVGADVRSDGNYVVGVRAGSDTSTSAIGQLNTQVNGQYGYLTIDEQGNAVYHSNPDVVSARDAVDTFVYTIRDADGDESTTTLTINVHDPRIEVCMDGTATVFENALDLNKDGSDLAAGTVTGSDPASPLETASGSLAGLASGGIGALSYSLVGSAVGQYGQIQLNADGSYTYTLTSPASSPVHTNDGANTVTESFTYQVQDAYGHSATSTLVISIVDDVPQAHSDEVSVYKGDEVRGNVLYNDVVGADVRSDGNYVVGVRAGSDTSTSAIGQLNTQVNGQYGYLTIDEKGNAVYHSNPDVVSARDAVDTFVYTIRDADGDESTTTLAINVHDPRLEACTDRDVTVYEKALDLHKDGNDLAAGSVTGSDPSSTGETASGSLVGSVANAVGALTFSLVGNAVGQYGQISIHPDGSYTYTLTSPANTSGADSAVEYFTYKATDPLGHSITSNIAITLVDDVPKAVCAERSITPGQVDSNVLLVIDVSSSMAAASGVPGMTRLEAAKQAIAALLDKYDDMGDIKVQIVTFGSGAQVQAAEWVSIDVAKTIVNGLHAGGSTYYDSAASAAQTAFAQGGKLAGAQNVSYFFSDGEPTFGHAMTGAREASWESFLDGNGIKSYAVGLGRDINAGNLNPLAYDGSTHTDTDSVIVTNLNQLDGVLSGTVQGSPITGSLLSGGTFGADGGFIKALLVDGTTYTYDPKANAGQGGYQASGGADQASFDSTANTLAIKTSMGGSLLVNMDSGEYTYTPPKGSDSSQAERFGFTVSDNDGDTSSASLVVRIDGNHAPIAVADHIITNITGANLTVPSEVLLANDQDADNDRLSASPITVNTGFADKGAGFSLGSGIPTITFDAHANSFSNQFKALERSAFTSAAGSMSAALVVLGYLGAITSSNANIEDVITVSLREGETLQVDHDRPDGNLSLEWKDASGSYQPLADGGSFTASHDGIYSIHVVNQINPSDNSKAAESYKLSMVVDYSNAVNDVHQASYALTDGHGGNATGAVDITYHAGSTLDGTPGDDVLMASNADALLDGGEGNDVLVGGAGNDTLHGGNGNDLLIGGLGNDLLDGGAGNDTASYASATAGVTVDLSLSGPQDTGAAGVDTLTGIENLIGSDYNDTLIGDAADNTLNGGRGNDVLKGGDGNDILVGGPGNDVMAGGNGNDTFVWQKGDSGHDTVTDFTPGSDHLDLSQLLQGENATAASLDDYLHFRVSGSGNAVVSTIEVSSVAGAAATQTIDLAGVDLAQHYGVTAGAGGVISAGQDTATIITGMINDHSLKVDTV</sequence>
<dbReference type="InterPro" id="IPR002035">
    <property type="entry name" value="VWF_A"/>
</dbReference>
<organism evidence="4 5">
    <name type="scientific">Pseudomonas promysalinigenes</name>
    <dbReference type="NCBI Taxonomy" id="485898"/>
    <lineage>
        <taxon>Bacteria</taxon>
        <taxon>Pseudomonadati</taxon>
        <taxon>Pseudomonadota</taxon>
        <taxon>Gammaproteobacteria</taxon>
        <taxon>Pseudomonadales</taxon>
        <taxon>Pseudomonadaceae</taxon>
        <taxon>Pseudomonas</taxon>
    </lineage>
</organism>
<dbReference type="Pfam" id="PF13519">
    <property type="entry name" value="VWA_2"/>
    <property type="match status" value="1"/>
</dbReference>
<dbReference type="InterPro" id="IPR011049">
    <property type="entry name" value="Serralysin-like_metalloprot_C"/>
</dbReference>
<dbReference type="InterPro" id="IPR019960">
    <property type="entry name" value="T1SS_VCA0849"/>
</dbReference>
<feature type="region of interest" description="Disordered" evidence="2">
    <location>
        <begin position="165"/>
        <end position="194"/>
    </location>
</feature>
<feature type="region of interest" description="Disordered" evidence="2">
    <location>
        <begin position="1698"/>
        <end position="1718"/>
    </location>
</feature>